<keyword evidence="2" id="KW-0732">Signal</keyword>
<dbReference type="RefSeq" id="XP_016985904.2">
    <property type="nucleotide sequence ID" value="XM_017130415.2"/>
</dbReference>
<dbReference type="AlphaFoldDB" id="A0A6P4F9Z6"/>
<dbReference type="GeneID" id="108049280"/>
<evidence type="ECO:0000313" key="3">
    <source>
        <dbReference type="RefSeq" id="XP_016985904.1"/>
    </source>
</evidence>
<feature type="region of interest" description="Disordered" evidence="1">
    <location>
        <begin position="176"/>
        <end position="267"/>
    </location>
</feature>
<dbReference type="RefSeq" id="XP_016985904.1">
    <property type="nucleotide sequence ID" value="XM_017130415.1"/>
</dbReference>
<reference evidence="3" key="1">
    <citation type="submission" date="2025-08" db="UniProtKB">
        <authorList>
            <consortium name="RefSeq"/>
        </authorList>
    </citation>
    <scope>IDENTIFICATION</scope>
</reference>
<proteinExistence type="predicted"/>
<evidence type="ECO:0000256" key="1">
    <source>
        <dbReference type="SAM" id="MobiDB-lite"/>
    </source>
</evidence>
<name>A0A6P4F9Z6_DRORH</name>
<feature type="chain" id="PRO_5028387996" evidence="2">
    <location>
        <begin position="26"/>
        <end position="385"/>
    </location>
</feature>
<accession>A0A6P4F9Z6</accession>
<dbReference type="OrthoDB" id="7883899at2759"/>
<organism evidence="3">
    <name type="scientific">Drosophila rhopaloa</name>
    <name type="common">Fruit fly</name>
    <dbReference type="NCBI Taxonomy" id="1041015"/>
    <lineage>
        <taxon>Eukaryota</taxon>
        <taxon>Metazoa</taxon>
        <taxon>Ecdysozoa</taxon>
        <taxon>Arthropoda</taxon>
        <taxon>Hexapoda</taxon>
        <taxon>Insecta</taxon>
        <taxon>Pterygota</taxon>
        <taxon>Neoptera</taxon>
        <taxon>Endopterygota</taxon>
        <taxon>Diptera</taxon>
        <taxon>Brachycera</taxon>
        <taxon>Muscomorpha</taxon>
        <taxon>Ephydroidea</taxon>
        <taxon>Drosophilidae</taxon>
        <taxon>Drosophila</taxon>
        <taxon>Sophophora</taxon>
    </lineage>
</organism>
<sequence>MNKPNLLIVCATLALLHLEIGAARATGNGFNPALYTEARRFGLDEGILNEMWRTKKPWVNTKRSIDGTVTKETIWFSPNGEKLHWKTDTKLPVINNPVLTQIQDNLNILSNNIRNQLQTTLGLHSIYNNPFVNPVGFGFPDFNIFNNLNGNGQNNQFEVRELDSIPCYCQQSGTPNERNPVYIPPREEPRIKDRNHGYIPPREEPRMGDHNPGYTPSREGPRIGEHNPGYMPRRESDDRQSFGGAPRVDSNTNDRNPIRPDGDNIWLPSFTTTTQRTFIPVPANAPAPPAFQFDSQQNNSDEPLWVPVPDPTTTQRSLVPLPTLAPKDGGADTSIDDYLAKVDITAADIADEDGMLVRTIVDEKGRVLNASFSLKTEEGRNVNSN</sequence>
<feature type="signal peptide" evidence="2">
    <location>
        <begin position="1"/>
        <end position="25"/>
    </location>
</feature>
<feature type="compositionally biased region" description="Basic and acidic residues" evidence="1">
    <location>
        <begin position="185"/>
        <end position="209"/>
    </location>
</feature>
<protein>
    <submittedName>
        <fullName evidence="3">Uncharacterized protein LOC108049280 isoform X1</fullName>
    </submittedName>
</protein>
<evidence type="ECO:0000256" key="2">
    <source>
        <dbReference type="SAM" id="SignalP"/>
    </source>
</evidence>
<gene>
    <name evidence="3" type="primary">LOC108049280</name>
</gene>